<dbReference type="Proteomes" id="UP000199205">
    <property type="component" value="Unassembled WGS sequence"/>
</dbReference>
<dbReference type="PANTHER" id="PTHR42850:SF4">
    <property type="entry name" value="ZINC-DEPENDENT ENDOPOLYPHOSPHATASE"/>
    <property type="match status" value="1"/>
</dbReference>
<dbReference type="SUPFAM" id="SSF56300">
    <property type="entry name" value="Metallo-dependent phosphatases"/>
    <property type="match status" value="1"/>
</dbReference>
<name>A0A1C3UYT9_9HYPH</name>
<accession>A0A1C3UYT9</accession>
<dbReference type="EMBL" id="FMAF01000003">
    <property type="protein sequence ID" value="SCB20599.1"/>
    <property type="molecule type" value="Genomic_DNA"/>
</dbReference>
<evidence type="ECO:0000259" key="1">
    <source>
        <dbReference type="Pfam" id="PF00149"/>
    </source>
</evidence>
<dbReference type="PANTHER" id="PTHR42850">
    <property type="entry name" value="METALLOPHOSPHOESTERASE"/>
    <property type="match status" value="1"/>
</dbReference>
<dbReference type="GO" id="GO:0005737">
    <property type="term" value="C:cytoplasm"/>
    <property type="evidence" value="ECO:0007669"/>
    <property type="project" value="TreeGrafter"/>
</dbReference>
<dbReference type="GO" id="GO:0016791">
    <property type="term" value="F:phosphatase activity"/>
    <property type="evidence" value="ECO:0007669"/>
    <property type="project" value="TreeGrafter"/>
</dbReference>
<dbReference type="InterPro" id="IPR029052">
    <property type="entry name" value="Metallo-depent_PP-like"/>
</dbReference>
<evidence type="ECO:0000313" key="3">
    <source>
        <dbReference type="Proteomes" id="UP000199205"/>
    </source>
</evidence>
<sequence length="264" mass="29007">MRLFYRLFGGRTAKVMEQPQRARIGLPAQDYAAIYALSDIHGCHDALLEAEKRIVEDASAIPGRKLLMFLGDYVDRGPRSSDVLQHLCEPPPSGFDRYALLGNHDDVFLKFLDDPGNNSDWLSFGAGPTLASYGVDAKHLLREEGKSIEEFGEIVRQAVPQAHIELLRSLPVAVTVGSVIFVHAGIRPGIPLAEQTDEELIWIREPFLFEGPRLPVLVVHGHTPGPRPVFGIGRIGIDTAVSMGGDLTVLKIADNRQTILTPSF</sequence>
<dbReference type="Gene3D" id="3.60.21.10">
    <property type="match status" value="1"/>
</dbReference>
<evidence type="ECO:0000313" key="2">
    <source>
        <dbReference type="EMBL" id="SCB20599.1"/>
    </source>
</evidence>
<dbReference type="GO" id="GO:0008803">
    <property type="term" value="F:bis(5'-nucleosyl)-tetraphosphatase (symmetrical) activity"/>
    <property type="evidence" value="ECO:0007669"/>
    <property type="project" value="TreeGrafter"/>
</dbReference>
<protein>
    <submittedName>
        <fullName evidence="2">Serine/threonine protein phosphatase 1</fullName>
    </submittedName>
</protein>
<feature type="domain" description="Calcineurin-like phosphoesterase" evidence="1">
    <location>
        <begin position="34"/>
        <end position="226"/>
    </location>
</feature>
<organism evidence="2 3">
    <name type="scientific">Rhizobium lusitanum</name>
    <dbReference type="NCBI Taxonomy" id="293958"/>
    <lineage>
        <taxon>Bacteria</taxon>
        <taxon>Pseudomonadati</taxon>
        <taxon>Pseudomonadota</taxon>
        <taxon>Alphaproteobacteria</taxon>
        <taxon>Hyphomicrobiales</taxon>
        <taxon>Rhizobiaceae</taxon>
        <taxon>Rhizobium/Agrobacterium group</taxon>
        <taxon>Rhizobium</taxon>
    </lineage>
</organism>
<dbReference type="CDD" id="cd00144">
    <property type="entry name" value="MPP_PPP_family"/>
    <property type="match status" value="1"/>
</dbReference>
<dbReference type="GO" id="GO:0110154">
    <property type="term" value="P:RNA decapping"/>
    <property type="evidence" value="ECO:0007669"/>
    <property type="project" value="TreeGrafter"/>
</dbReference>
<dbReference type="AlphaFoldDB" id="A0A1C3UYT9"/>
<dbReference type="InterPro" id="IPR050126">
    <property type="entry name" value="Ap4A_hydrolase"/>
</dbReference>
<dbReference type="InterPro" id="IPR004843">
    <property type="entry name" value="Calcineurin-like_PHP"/>
</dbReference>
<gene>
    <name evidence="2" type="ORF">GA0061101_103583</name>
</gene>
<dbReference type="Pfam" id="PF00149">
    <property type="entry name" value="Metallophos"/>
    <property type="match status" value="1"/>
</dbReference>
<proteinExistence type="predicted"/>
<reference evidence="2 3" key="1">
    <citation type="submission" date="2016-08" db="EMBL/GenBank/DDBJ databases">
        <authorList>
            <person name="Seilhamer J.J."/>
        </authorList>
    </citation>
    <scope>NUCLEOTIDE SEQUENCE [LARGE SCALE GENOMIC DNA]</scope>
    <source>
        <strain evidence="2 3">P1-7</strain>
    </source>
</reference>